<comment type="caution">
    <text evidence="4">The sequence shown here is derived from an EMBL/GenBank/DDBJ whole genome shotgun (WGS) entry which is preliminary data.</text>
</comment>
<name>A0A2K0SXW7_9HYPO</name>
<keyword evidence="2" id="KW-0812">Transmembrane</keyword>
<accession>A0A2K0SXW7</accession>
<evidence type="ECO:0000256" key="2">
    <source>
        <dbReference type="SAM" id="Phobius"/>
    </source>
</evidence>
<evidence type="ECO:0000313" key="4">
    <source>
        <dbReference type="EMBL" id="PNP38118.1"/>
    </source>
</evidence>
<feature type="domain" description="Nephrocystin 3-like N-terminal" evidence="3">
    <location>
        <begin position="22"/>
        <end position="170"/>
    </location>
</feature>
<organism evidence="4 5">
    <name type="scientific">Trichoderma gamsii</name>
    <dbReference type="NCBI Taxonomy" id="398673"/>
    <lineage>
        <taxon>Eukaryota</taxon>
        <taxon>Fungi</taxon>
        <taxon>Dikarya</taxon>
        <taxon>Ascomycota</taxon>
        <taxon>Pezizomycotina</taxon>
        <taxon>Sordariomycetes</taxon>
        <taxon>Hypocreomycetidae</taxon>
        <taxon>Hypocreales</taxon>
        <taxon>Hypocreaceae</taxon>
        <taxon>Trichoderma</taxon>
    </lineage>
</organism>
<keyword evidence="2" id="KW-0472">Membrane</keyword>
<keyword evidence="2" id="KW-1133">Transmembrane helix</keyword>
<evidence type="ECO:0000256" key="1">
    <source>
        <dbReference type="ARBA" id="ARBA00022737"/>
    </source>
</evidence>
<dbReference type="EMBL" id="MTYH01000114">
    <property type="protein sequence ID" value="PNP38118.1"/>
    <property type="molecule type" value="Genomic_DNA"/>
</dbReference>
<reference evidence="4 5" key="1">
    <citation type="submission" date="2017-02" db="EMBL/GenBank/DDBJ databases">
        <title>Genomes of Trichoderma spp. with biocontrol activity.</title>
        <authorList>
            <person name="Gardiner D."/>
            <person name="Kazan K."/>
            <person name="Vos C."/>
            <person name="Harvey P."/>
        </authorList>
    </citation>
    <scope>NUCLEOTIDE SEQUENCE [LARGE SCALE GENOMIC DNA]</scope>
    <source>
        <strain evidence="4 5">A5MH</strain>
    </source>
</reference>
<gene>
    <name evidence="4" type="ORF">TGAMA5MH_09982</name>
</gene>
<dbReference type="OrthoDB" id="4897013at2759"/>
<dbReference type="AlphaFoldDB" id="A0A2K0SXW7"/>
<evidence type="ECO:0000313" key="5">
    <source>
        <dbReference type="Proteomes" id="UP000236546"/>
    </source>
</evidence>
<dbReference type="Pfam" id="PF24883">
    <property type="entry name" value="NPHP3_N"/>
    <property type="match status" value="1"/>
</dbReference>
<feature type="transmembrane region" description="Helical" evidence="2">
    <location>
        <begin position="114"/>
        <end position="133"/>
    </location>
</feature>
<keyword evidence="1" id="KW-0677">Repeat</keyword>
<sequence length="224" mass="25418">MRDHWSQNGILSCLAEWRHLCDDSQNSVLWISSENNGRQFWLTEFSINLIDICRSQGQLVTFAMCDRPKSAKWTPQHVLKHLVSQMLLSRPDLANSAPHIFNTRQFRKASTFDSVFNLLHSIVGLLASVIVVVDRLDRCVPESAAQHVNIADALSMLVKLHRRNLKVIVTTGQVVSPSMLPGLPISFAVVSTKRRPRLLEYKNSPVPRRGINEMRSVYHPDSLD</sequence>
<dbReference type="Proteomes" id="UP000236546">
    <property type="component" value="Unassembled WGS sequence"/>
</dbReference>
<protein>
    <recommendedName>
        <fullName evidence="3">Nephrocystin 3-like N-terminal domain-containing protein</fullName>
    </recommendedName>
</protein>
<dbReference type="InterPro" id="IPR056884">
    <property type="entry name" value="NPHP3-like_N"/>
</dbReference>
<proteinExistence type="predicted"/>
<evidence type="ECO:0000259" key="3">
    <source>
        <dbReference type="Pfam" id="PF24883"/>
    </source>
</evidence>